<name>A0A1X2I6V5_9FUNG</name>
<evidence type="ECO:0000256" key="1">
    <source>
        <dbReference type="ARBA" id="ARBA00022801"/>
    </source>
</evidence>
<evidence type="ECO:0000256" key="3">
    <source>
        <dbReference type="SAM" id="Phobius"/>
    </source>
</evidence>
<feature type="signal peptide" evidence="4">
    <location>
        <begin position="1"/>
        <end position="19"/>
    </location>
</feature>
<feature type="transmembrane region" description="Helical" evidence="3">
    <location>
        <begin position="242"/>
        <end position="258"/>
    </location>
</feature>
<dbReference type="EMBL" id="MCGE01000024">
    <property type="protein sequence ID" value="ORZ10563.1"/>
    <property type="molecule type" value="Genomic_DNA"/>
</dbReference>
<dbReference type="STRING" id="90262.A0A1X2I6V5"/>
<feature type="domain" description="CN hydrolase" evidence="5">
    <location>
        <begin position="281"/>
        <end position="500"/>
    </location>
</feature>
<keyword evidence="3" id="KW-0812">Transmembrane</keyword>
<dbReference type="AlphaFoldDB" id="A0A1X2I6V5"/>
<dbReference type="Pfam" id="PF00795">
    <property type="entry name" value="CN_hydrolase"/>
    <property type="match status" value="1"/>
</dbReference>
<dbReference type="PANTHER" id="PTHR43674">
    <property type="entry name" value="NITRILASE C965.09-RELATED"/>
    <property type="match status" value="1"/>
</dbReference>
<keyword evidence="3" id="KW-0472">Membrane</keyword>
<dbReference type="InterPro" id="IPR036526">
    <property type="entry name" value="C-N_Hydrolase_sf"/>
</dbReference>
<evidence type="ECO:0000256" key="2">
    <source>
        <dbReference type="SAM" id="MobiDB-lite"/>
    </source>
</evidence>
<keyword evidence="4" id="KW-0732">Signal</keyword>
<accession>A0A1X2I6V5</accession>
<feature type="transmembrane region" description="Helical" evidence="3">
    <location>
        <begin position="42"/>
        <end position="63"/>
    </location>
</feature>
<feature type="region of interest" description="Disordered" evidence="2">
    <location>
        <begin position="189"/>
        <end position="226"/>
    </location>
</feature>
<dbReference type="Proteomes" id="UP000193560">
    <property type="component" value="Unassembled WGS sequence"/>
</dbReference>
<feature type="chain" id="PRO_5013298672" evidence="4">
    <location>
        <begin position="20"/>
        <end position="538"/>
    </location>
</feature>
<reference evidence="6 7" key="1">
    <citation type="submission" date="2016-07" db="EMBL/GenBank/DDBJ databases">
        <title>Pervasive Adenine N6-methylation of Active Genes in Fungi.</title>
        <authorList>
            <consortium name="DOE Joint Genome Institute"/>
            <person name="Mondo S.J."/>
            <person name="Dannebaum R.O."/>
            <person name="Kuo R.C."/>
            <person name="Labutti K."/>
            <person name="Haridas S."/>
            <person name="Kuo A."/>
            <person name="Salamov A."/>
            <person name="Ahrendt S.R."/>
            <person name="Lipzen A."/>
            <person name="Sullivan W."/>
            <person name="Andreopoulos W.B."/>
            <person name="Clum A."/>
            <person name="Lindquist E."/>
            <person name="Daum C."/>
            <person name="Ramamoorthy G.K."/>
            <person name="Gryganskyi A."/>
            <person name="Culley D."/>
            <person name="Magnuson J.K."/>
            <person name="James T.Y."/>
            <person name="O'Malley M.A."/>
            <person name="Stajich J.E."/>
            <person name="Spatafora J.W."/>
            <person name="Visel A."/>
            <person name="Grigoriev I.V."/>
        </authorList>
    </citation>
    <scope>NUCLEOTIDE SEQUENCE [LARGE SCALE GENOMIC DNA]</scope>
    <source>
        <strain evidence="6 7">NRRL 1336</strain>
    </source>
</reference>
<keyword evidence="7" id="KW-1185">Reference proteome</keyword>
<keyword evidence="1 6" id="KW-0378">Hydrolase</keyword>
<dbReference type="GO" id="GO:0016811">
    <property type="term" value="F:hydrolase activity, acting on carbon-nitrogen (but not peptide) bonds, in linear amides"/>
    <property type="evidence" value="ECO:0007669"/>
    <property type="project" value="TreeGrafter"/>
</dbReference>
<evidence type="ECO:0000256" key="4">
    <source>
        <dbReference type="SAM" id="SignalP"/>
    </source>
</evidence>
<dbReference type="InterPro" id="IPR003010">
    <property type="entry name" value="C-N_Hydrolase"/>
</dbReference>
<dbReference type="PANTHER" id="PTHR43674:SF16">
    <property type="entry name" value="CARBON-NITROGEN FAMILY, PUTATIVE (AFU_ORTHOLOGUE AFUA_5G02350)-RELATED"/>
    <property type="match status" value="1"/>
</dbReference>
<comment type="caution">
    <text evidence="6">The sequence shown here is derived from an EMBL/GenBank/DDBJ whole genome shotgun (WGS) entry which is preliminary data.</text>
</comment>
<dbReference type="SUPFAM" id="SSF56317">
    <property type="entry name" value="Carbon-nitrogen hydrolase"/>
    <property type="match status" value="1"/>
</dbReference>
<feature type="compositionally biased region" description="Low complexity" evidence="2">
    <location>
        <begin position="189"/>
        <end position="220"/>
    </location>
</feature>
<dbReference type="Gene3D" id="3.60.110.10">
    <property type="entry name" value="Carbon-nitrogen hydrolase"/>
    <property type="match status" value="1"/>
</dbReference>
<dbReference type="OrthoDB" id="2626014at2759"/>
<evidence type="ECO:0000313" key="6">
    <source>
        <dbReference type="EMBL" id="ORZ10563.1"/>
    </source>
</evidence>
<dbReference type="InterPro" id="IPR050345">
    <property type="entry name" value="Aliph_Amidase/BUP"/>
</dbReference>
<feature type="transmembrane region" description="Helical" evidence="3">
    <location>
        <begin position="511"/>
        <end position="534"/>
    </location>
</feature>
<evidence type="ECO:0000313" key="7">
    <source>
        <dbReference type="Proteomes" id="UP000193560"/>
    </source>
</evidence>
<organism evidence="6 7">
    <name type="scientific">Absidia repens</name>
    <dbReference type="NCBI Taxonomy" id="90262"/>
    <lineage>
        <taxon>Eukaryota</taxon>
        <taxon>Fungi</taxon>
        <taxon>Fungi incertae sedis</taxon>
        <taxon>Mucoromycota</taxon>
        <taxon>Mucoromycotina</taxon>
        <taxon>Mucoromycetes</taxon>
        <taxon>Mucorales</taxon>
        <taxon>Cunninghamellaceae</taxon>
        <taxon>Absidia</taxon>
    </lineage>
</organism>
<proteinExistence type="predicted"/>
<keyword evidence="3" id="KW-1133">Transmembrane helix</keyword>
<dbReference type="PROSITE" id="PS50263">
    <property type="entry name" value="CN_HYDROLASE"/>
    <property type="match status" value="1"/>
</dbReference>
<feature type="transmembrane region" description="Helical" evidence="3">
    <location>
        <begin position="107"/>
        <end position="125"/>
    </location>
</feature>
<evidence type="ECO:0000259" key="5">
    <source>
        <dbReference type="PROSITE" id="PS50263"/>
    </source>
</evidence>
<feature type="transmembrane region" description="Helical" evidence="3">
    <location>
        <begin position="6"/>
        <end position="35"/>
    </location>
</feature>
<sequence>MRNCTHLLLLLTVGAFAIGLQPIPFFTFCFCPILLSYTRQKWVNCLFALISNTIAVSIGTLGVFDDYGTPAFIHLPRVIRNSLVTNLVILSSVLADHIFFHAKNKSAWARVLVFPCVWTSVWYIHGYWGDRSGYSNGISDWSEWAQIADIGGRSLLEFFMALSGTCILECESWMELVLSLKNSTASTSSVTTTSNNNQHAPISASSPSSASDKNLDSSSAIPSSNQSTSFSLIRSRLIKHPFSIYLALVLFVYIYGGAKSSFRKGSFFQRPTKDWVPATQPVACVIGPGGFDMELRSDYSYWMNKSAVAAQNGAKLVLWSEEVVLTNSLQEEQQLRDMAIAVAVEHSIYLVIAYDRRDPVNHNMAVLISPHGDILIDYIKANPLPFDENNEPGPGKLLFADTPEFGRIGIAICFDLSVPSFILQAGQSDVDILLQPAYNWGAGGPSNLRNQQLRAVENGFTLFRCISQGISGVIEPVIHGHFEQKTAVISNEVVLFNLPIQKRIKTIYSHFIGDTIPYGCMLFSLAFFLTSLFYSQPA</sequence>
<protein>
    <submittedName>
        <fullName evidence="6">Carbon-nitrogen hydrolase</fullName>
    </submittedName>
</protein>
<gene>
    <name evidence="6" type="ORF">BCR42DRAFT_422639</name>
</gene>
<dbReference type="CDD" id="cd07197">
    <property type="entry name" value="nitrilase"/>
    <property type="match status" value="1"/>
</dbReference>